<evidence type="ECO:0000256" key="4">
    <source>
        <dbReference type="ARBA" id="ARBA00022801"/>
    </source>
</evidence>
<dbReference type="GO" id="GO:0006260">
    <property type="term" value="P:DNA replication"/>
    <property type="evidence" value="ECO:0007669"/>
    <property type="project" value="UniProtKB-KW"/>
</dbReference>
<evidence type="ECO:0000313" key="13">
    <source>
        <dbReference type="EMBL" id="WLF51254.1"/>
    </source>
</evidence>
<dbReference type="InterPro" id="IPR007694">
    <property type="entry name" value="DNA_helicase_DnaB-like_C"/>
</dbReference>
<keyword evidence="2" id="KW-0235">DNA replication</keyword>
<dbReference type="PROSITE" id="PS51199">
    <property type="entry name" value="SF4_HELICASE"/>
    <property type="match status" value="1"/>
</dbReference>
<dbReference type="SUPFAM" id="SSF52540">
    <property type="entry name" value="P-loop containing nucleoside triphosphate hydrolases"/>
    <property type="match status" value="1"/>
</dbReference>
<dbReference type="Proteomes" id="UP001231166">
    <property type="component" value="Plasmid pRho-VOC14-C342"/>
</dbReference>
<evidence type="ECO:0000313" key="14">
    <source>
        <dbReference type="Proteomes" id="UP001066327"/>
    </source>
</evidence>
<keyword evidence="13" id="KW-0614">Plasmid</keyword>
<comment type="catalytic activity">
    <reaction evidence="10">
        <text>ATP + H2O = ADP + phosphate + H(+)</text>
        <dbReference type="Rhea" id="RHEA:13065"/>
        <dbReference type="ChEBI" id="CHEBI:15377"/>
        <dbReference type="ChEBI" id="CHEBI:15378"/>
        <dbReference type="ChEBI" id="CHEBI:30616"/>
        <dbReference type="ChEBI" id="CHEBI:43474"/>
        <dbReference type="ChEBI" id="CHEBI:456216"/>
        <dbReference type="EC" id="5.6.2.3"/>
    </reaction>
</comment>
<evidence type="ECO:0000256" key="3">
    <source>
        <dbReference type="ARBA" id="ARBA00022741"/>
    </source>
</evidence>
<protein>
    <recommendedName>
        <fullName evidence="9">DNA 5'-3' helicase</fullName>
        <ecNumber evidence="9">5.6.2.3</ecNumber>
    </recommendedName>
</protein>
<dbReference type="PANTHER" id="PTHR30153">
    <property type="entry name" value="REPLICATIVE DNA HELICASE DNAB"/>
    <property type="match status" value="1"/>
</dbReference>
<dbReference type="InterPro" id="IPR007693">
    <property type="entry name" value="DNA_helicase_DnaB-like_N"/>
</dbReference>
<dbReference type="PANTHER" id="PTHR30153:SF2">
    <property type="entry name" value="REPLICATIVE DNA HELICASE"/>
    <property type="match status" value="1"/>
</dbReference>
<keyword evidence="8" id="KW-0413">Isomerase</keyword>
<evidence type="ECO:0000256" key="10">
    <source>
        <dbReference type="ARBA" id="ARBA00048954"/>
    </source>
</evidence>
<dbReference type="InterPro" id="IPR016136">
    <property type="entry name" value="DNA_helicase_N/primase_C"/>
</dbReference>
<accession>A0AAX3YRZ4</accession>
<dbReference type="Pfam" id="PF03796">
    <property type="entry name" value="DnaB_C"/>
    <property type="match status" value="1"/>
</dbReference>
<dbReference type="GO" id="GO:0043139">
    <property type="term" value="F:5'-3' DNA helicase activity"/>
    <property type="evidence" value="ECO:0007669"/>
    <property type="project" value="UniProtKB-EC"/>
</dbReference>
<dbReference type="GO" id="GO:0016787">
    <property type="term" value="F:hydrolase activity"/>
    <property type="evidence" value="ECO:0007669"/>
    <property type="project" value="UniProtKB-KW"/>
</dbReference>
<evidence type="ECO:0000256" key="2">
    <source>
        <dbReference type="ARBA" id="ARBA00022705"/>
    </source>
</evidence>
<reference evidence="12" key="1">
    <citation type="submission" date="2022-12" db="EMBL/GenBank/DDBJ databases">
        <authorList>
            <person name="Krivoruchko A.V."/>
            <person name="Elkin A."/>
        </authorList>
    </citation>
    <scope>NUCLEOTIDE SEQUENCE</scope>
    <source>
        <strain evidence="12">IEGM 249</strain>
    </source>
</reference>
<gene>
    <name evidence="12" type="ORF">O4328_43585</name>
    <name evidence="13" type="ORF">Q5707_38475</name>
</gene>
<dbReference type="InterPro" id="IPR036185">
    <property type="entry name" value="DNA_heli_DnaB-like_N_sf"/>
</dbReference>
<dbReference type="EMBL" id="JAPWIS010000049">
    <property type="protein sequence ID" value="MCZ4590424.1"/>
    <property type="molecule type" value="Genomic_DNA"/>
</dbReference>
<dbReference type="SUPFAM" id="SSF48024">
    <property type="entry name" value="N-terminal domain of DnaB helicase"/>
    <property type="match status" value="1"/>
</dbReference>
<dbReference type="GO" id="GO:0003677">
    <property type="term" value="F:DNA binding"/>
    <property type="evidence" value="ECO:0007669"/>
    <property type="project" value="UniProtKB-KW"/>
</dbReference>
<dbReference type="InterPro" id="IPR027417">
    <property type="entry name" value="P-loop_NTPase"/>
</dbReference>
<evidence type="ECO:0000256" key="7">
    <source>
        <dbReference type="ARBA" id="ARBA00023125"/>
    </source>
</evidence>
<dbReference type="AlphaFoldDB" id="A0AAX3YRZ4"/>
<evidence type="ECO:0000256" key="5">
    <source>
        <dbReference type="ARBA" id="ARBA00022806"/>
    </source>
</evidence>
<reference evidence="13" key="2">
    <citation type="submission" date="2023-07" db="EMBL/GenBank/DDBJ databases">
        <title>Genomic analysis of Rhodococcus opacus VOC-14 with glycol ethers degradation activity.</title>
        <authorList>
            <person name="Narkevich D.A."/>
            <person name="Hlushen A.M."/>
            <person name="Akhremchuk A.E."/>
            <person name="Sikolenko M.A."/>
            <person name="Valentovich L.N."/>
        </authorList>
    </citation>
    <scope>NUCLEOTIDE SEQUENCE</scope>
    <source>
        <strain evidence="13">VOC-14</strain>
        <plasmid evidence="13">pRho-VOC14-C342</plasmid>
    </source>
</reference>
<evidence type="ECO:0000256" key="8">
    <source>
        <dbReference type="ARBA" id="ARBA00023235"/>
    </source>
</evidence>
<dbReference type="EC" id="5.6.2.3" evidence="9"/>
<comment type="similarity">
    <text evidence="1">Belongs to the helicase family. DnaB subfamily.</text>
</comment>
<keyword evidence="14" id="KW-1185">Reference proteome</keyword>
<evidence type="ECO:0000256" key="9">
    <source>
        <dbReference type="ARBA" id="ARBA00044969"/>
    </source>
</evidence>
<keyword evidence="4" id="KW-0378">Hydrolase</keyword>
<dbReference type="Pfam" id="PF00772">
    <property type="entry name" value="DnaB"/>
    <property type="match status" value="1"/>
</dbReference>
<evidence type="ECO:0000256" key="1">
    <source>
        <dbReference type="ARBA" id="ARBA00008428"/>
    </source>
</evidence>
<feature type="domain" description="SF4 helicase" evidence="11">
    <location>
        <begin position="168"/>
        <end position="452"/>
    </location>
</feature>
<dbReference type="EMBL" id="CP130954">
    <property type="protein sequence ID" value="WLF51254.1"/>
    <property type="molecule type" value="Genomic_DNA"/>
</dbReference>
<evidence type="ECO:0000259" key="11">
    <source>
        <dbReference type="PROSITE" id="PS51199"/>
    </source>
</evidence>
<dbReference type="GO" id="GO:0005829">
    <property type="term" value="C:cytosol"/>
    <property type="evidence" value="ECO:0007669"/>
    <property type="project" value="TreeGrafter"/>
</dbReference>
<evidence type="ECO:0000256" key="6">
    <source>
        <dbReference type="ARBA" id="ARBA00022840"/>
    </source>
</evidence>
<dbReference type="RefSeq" id="WP_269593029.1">
    <property type="nucleotide sequence ID" value="NZ_CP130954.1"/>
</dbReference>
<sequence length="452" mass="48474">MSTGMVLSERIVLGTMLRGDDPGFTTDTLGLLTPAAFTVPAHRTVFTAIARTADTGAVDLSTVMVTLDAADSLTAVGGFNELSAAVQESFTSTAPTDHVARIADRAAVEARRRALQQAAVALDDGQDLDTNRAFLMDALASTSTTAQLLPSISDQVYEYFALLDQRLHGEVPAGLRTGWSRFDEITLGLQPGSLVTVAGRAGTGKTVVMMDWARQACRDDNGVLFIPLEMSAQQMIERAISAEACVELNKLREPGCLDDDQWDRISGAISAISQWPLYIDTHASSVSDIRRTATAAKAALAETGRELRLIVVDYLQLMKADSGGRGAITRAEEIGRFTRGLKLLARELELVVVVGSQFNRSAADPNKLPRLDELKESGSIEEDSDIVLALHRPHAIDGQIGMATADEITGLILKNRHGAAQAQFERSWHGHLASTDEPIRLAASIVQASTLG</sequence>
<keyword evidence="5 13" id="KW-0347">Helicase</keyword>
<keyword evidence="3" id="KW-0547">Nucleotide-binding</keyword>
<evidence type="ECO:0000313" key="12">
    <source>
        <dbReference type="EMBL" id="MCZ4590424.1"/>
    </source>
</evidence>
<dbReference type="Gene3D" id="3.40.50.300">
    <property type="entry name" value="P-loop containing nucleotide triphosphate hydrolases"/>
    <property type="match status" value="1"/>
</dbReference>
<organism evidence="13 15">
    <name type="scientific">Rhodococcus opacus</name>
    <name type="common">Nocardia opaca</name>
    <dbReference type="NCBI Taxonomy" id="37919"/>
    <lineage>
        <taxon>Bacteria</taxon>
        <taxon>Bacillati</taxon>
        <taxon>Actinomycetota</taxon>
        <taxon>Actinomycetes</taxon>
        <taxon>Mycobacteriales</taxon>
        <taxon>Nocardiaceae</taxon>
        <taxon>Rhodococcus</taxon>
    </lineage>
</organism>
<dbReference type="GO" id="GO:0005524">
    <property type="term" value="F:ATP binding"/>
    <property type="evidence" value="ECO:0007669"/>
    <property type="project" value="UniProtKB-KW"/>
</dbReference>
<dbReference type="Proteomes" id="UP001066327">
    <property type="component" value="Unassembled WGS sequence"/>
</dbReference>
<name>A0AAX3YRZ4_RHOOP</name>
<keyword evidence="6" id="KW-0067">ATP-binding</keyword>
<keyword evidence="7" id="KW-0238">DNA-binding</keyword>
<proteinExistence type="inferred from homology"/>
<evidence type="ECO:0000313" key="15">
    <source>
        <dbReference type="Proteomes" id="UP001231166"/>
    </source>
</evidence>
<geneLocation type="plasmid" evidence="13 15">
    <name>pRho-VOC14-C342</name>
</geneLocation>
<dbReference type="Gene3D" id="1.10.860.10">
    <property type="entry name" value="DNAb Helicase, Chain A"/>
    <property type="match status" value="1"/>
</dbReference>